<dbReference type="PANTHER" id="PTHR22807">
    <property type="entry name" value="NOP2 YEAST -RELATED NOL1/NOP2/FMU SUN DOMAIN-CONTAINING"/>
    <property type="match status" value="1"/>
</dbReference>
<comment type="caution">
    <text evidence="1">Lacks conserved residue(s) required for the propagation of feature annotation.</text>
</comment>
<feature type="compositionally biased region" description="Basic and acidic residues" evidence="2">
    <location>
        <begin position="34"/>
        <end position="56"/>
    </location>
</feature>
<dbReference type="Gene3D" id="3.40.50.150">
    <property type="entry name" value="Vaccinia Virus protein VP39"/>
    <property type="match status" value="1"/>
</dbReference>
<evidence type="ECO:0000313" key="5">
    <source>
        <dbReference type="Proteomes" id="UP000324222"/>
    </source>
</evidence>
<keyword evidence="1" id="KW-0694">RNA-binding</keyword>
<feature type="region of interest" description="Disordered" evidence="2">
    <location>
        <begin position="34"/>
        <end position="58"/>
    </location>
</feature>
<dbReference type="AlphaFoldDB" id="A0A5B7CQE3"/>
<dbReference type="Proteomes" id="UP000324222">
    <property type="component" value="Unassembled WGS sequence"/>
</dbReference>
<dbReference type="SUPFAM" id="SSF53335">
    <property type="entry name" value="S-adenosyl-L-methionine-dependent methyltransferases"/>
    <property type="match status" value="1"/>
</dbReference>
<keyword evidence="1 4" id="KW-0489">Methyltransferase</keyword>
<evidence type="ECO:0000256" key="1">
    <source>
        <dbReference type="PROSITE-ProRule" id="PRU01023"/>
    </source>
</evidence>
<dbReference type="GO" id="GO:0001510">
    <property type="term" value="P:RNA methylation"/>
    <property type="evidence" value="ECO:0007669"/>
    <property type="project" value="InterPro"/>
</dbReference>
<dbReference type="InterPro" id="IPR001678">
    <property type="entry name" value="MeTrfase_RsmB-F_NOP2_dom"/>
</dbReference>
<comment type="similarity">
    <text evidence="1">Belongs to the class I-like SAM-binding methyltransferase superfamily. RsmB/NOP family.</text>
</comment>
<gene>
    <name evidence="4" type="primary">NSUN4_1</name>
    <name evidence="4" type="ORF">E2C01_002321</name>
</gene>
<feature type="binding site" evidence="1">
    <location>
        <begin position="223"/>
        <end position="229"/>
    </location>
    <ligand>
        <name>S-adenosyl-L-methionine</name>
        <dbReference type="ChEBI" id="CHEBI:59789"/>
    </ligand>
</feature>
<evidence type="ECO:0000256" key="2">
    <source>
        <dbReference type="SAM" id="MobiDB-lite"/>
    </source>
</evidence>
<dbReference type="GO" id="GO:0003723">
    <property type="term" value="F:RNA binding"/>
    <property type="evidence" value="ECO:0007669"/>
    <property type="project" value="UniProtKB-UniRule"/>
</dbReference>
<dbReference type="OrthoDB" id="8020218at2759"/>
<sequence>MVGLKSFEDLGAMDIRHQYSHITERMKIAEEAKTKVAKAEECTPQHQEDQQEDARPVRPSLIEFDDDELAARANKEPISRYPEKYQLRAQAQDHGPGSVDVEHSSRVILPSEVGVEGTNILHDHVPATKLKGLENWIEETDLFVNTSLRDDEIGIKREVQKEPISLPSPLKVFSFPKGDITSFPQPKMDNKMKVFTHYIMDGASLMPVLALDLQPGERVLDLCAAPGGKTLVALQTMLPGKFSVSVMV</sequence>
<name>A0A5B7CQE3_PORTR</name>
<organism evidence="4 5">
    <name type="scientific">Portunus trituberculatus</name>
    <name type="common">Swimming crab</name>
    <name type="synonym">Neptunus trituberculatus</name>
    <dbReference type="NCBI Taxonomy" id="210409"/>
    <lineage>
        <taxon>Eukaryota</taxon>
        <taxon>Metazoa</taxon>
        <taxon>Ecdysozoa</taxon>
        <taxon>Arthropoda</taxon>
        <taxon>Crustacea</taxon>
        <taxon>Multicrustacea</taxon>
        <taxon>Malacostraca</taxon>
        <taxon>Eumalacostraca</taxon>
        <taxon>Eucarida</taxon>
        <taxon>Decapoda</taxon>
        <taxon>Pleocyemata</taxon>
        <taxon>Brachyura</taxon>
        <taxon>Eubrachyura</taxon>
        <taxon>Portunoidea</taxon>
        <taxon>Portunidae</taxon>
        <taxon>Portuninae</taxon>
        <taxon>Portunus</taxon>
    </lineage>
</organism>
<reference evidence="4 5" key="1">
    <citation type="submission" date="2019-05" db="EMBL/GenBank/DDBJ databases">
        <title>Another draft genome of Portunus trituberculatus and its Hox gene families provides insights of decapod evolution.</title>
        <authorList>
            <person name="Jeong J.-H."/>
            <person name="Song I."/>
            <person name="Kim S."/>
            <person name="Choi T."/>
            <person name="Kim D."/>
            <person name="Ryu S."/>
            <person name="Kim W."/>
        </authorList>
    </citation>
    <scope>NUCLEOTIDE SEQUENCE [LARGE SCALE GENOMIC DNA]</scope>
    <source>
        <tissue evidence="4">Muscle</tissue>
    </source>
</reference>
<dbReference type="InterPro" id="IPR029063">
    <property type="entry name" value="SAM-dependent_MTases_sf"/>
</dbReference>
<keyword evidence="5" id="KW-1185">Reference proteome</keyword>
<keyword evidence="1" id="KW-0949">S-adenosyl-L-methionine</keyword>
<comment type="caution">
    <text evidence="4">The sequence shown here is derived from an EMBL/GenBank/DDBJ whole genome shotgun (WGS) entry which is preliminary data.</text>
</comment>
<dbReference type="PANTHER" id="PTHR22807:SF30">
    <property type="entry name" value="28S RRNA (CYTOSINE(4447)-C(5))-METHYLTRANSFERASE-RELATED"/>
    <property type="match status" value="1"/>
</dbReference>
<dbReference type="GO" id="GO:0008173">
    <property type="term" value="F:RNA methyltransferase activity"/>
    <property type="evidence" value="ECO:0007669"/>
    <property type="project" value="InterPro"/>
</dbReference>
<evidence type="ECO:0000313" key="4">
    <source>
        <dbReference type="EMBL" id="MPC09703.1"/>
    </source>
</evidence>
<accession>A0A5B7CQE3</accession>
<evidence type="ECO:0000259" key="3">
    <source>
        <dbReference type="PROSITE" id="PS51686"/>
    </source>
</evidence>
<proteinExistence type="inferred from homology"/>
<keyword evidence="1 4" id="KW-0808">Transferase</keyword>
<feature type="domain" description="SAM-dependent MTase RsmB/NOP-type" evidence="3">
    <location>
        <begin position="198"/>
        <end position="248"/>
    </location>
</feature>
<dbReference type="InterPro" id="IPR023267">
    <property type="entry name" value="RCMT"/>
</dbReference>
<protein>
    <submittedName>
        <fullName evidence="4">5-methylcytosine rRNA methyltransferase NSUN4</fullName>
    </submittedName>
</protein>
<dbReference type="Gene3D" id="6.20.240.40">
    <property type="match status" value="1"/>
</dbReference>
<dbReference type="PROSITE" id="PS51686">
    <property type="entry name" value="SAM_MT_RSMB_NOP"/>
    <property type="match status" value="1"/>
</dbReference>
<dbReference type="EMBL" id="VSRR010000081">
    <property type="protein sequence ID" value="MPC09703.1"/>
    <property type="molecule type" value="Genomic_DNA"/>
</dbReference>